<dbReference type="InterPro" id="IPR040928">
    <property type="entry name" value="Importin_rep_5"/>
</dbReference>
<keyword evidence="4" id="KW-0963">Cytoplasm</keyword>
<accession>A0A1E5RMV8</accession>
<dbReference type="InterPro" id="IPR016024">
    <property type="entry name" value="ARM-type_fold"/>
</dbReference>
<keyword evidence="10" id="KW-1185">Reference proteome</keyword>
<dbReference type="AlphaFoldDB" id="A0A1E5RMV8"/>
<dbReference type="Pfam" id="PF25780">
    <property type="entry name" value="TPR_IPO5"/>
    <property type="match status" value="1"/>
</dbReference>
<dbReference type="InterPro" id="IPR057672">
    <property type="entry name" value="TPR_IPO4/5"/>
</dbReference>
<evidence type="ECO:0000256" key="5">
    <source>
        <dbReference type="ARBA" id="ARBA00022737"/>
    </source>
</evidence>
<keyword evidence="5" id="KW-0677">Repeat</keyword>
<dbReference type="Pfam" id="PF18829">
    <property type="entry name" value="Importin_rep_6"/>
    <property type="match status" value="1"/>
</dbReference>
<dbReference type="Gene3D" id="1.25.10.10">
    <property type="entry name" value="Leucine-rich Repeat Variant"/>
    <property type="match status" value="1"/>
</dbReference>
<dbReference type="InterPro" id="IPR041653">
    <property type="entry name" value="Importin_rep_4"/>
</dbReference>
<dbReference type="Pfam" id="PF02985">
    <property type="entry name" value="HEAT"/>
    <property type="match status" value="1"/>
</dbReference>
<evidence type="ECO:0000256" key="6">
    <source>
        <dbReference type="ARBA" id="ARBA00022927"/>
    </source>
</evidence>
<evidence type="ECO:0000256" key="2">
    <source>
        <dbReference type="ARBA" id="ARBA00004496"/>
    </source>
</evidence>
<keyword evidence="7" id="KW-0539">Nucleus</keyword>
<evidence type="ECO:0000256" key="7">
    <source>
        <dbReference type="ARBA" id="ARBA00023242"/>
    </source>
</evidence>
<keyword evidence="3" id="KW-0813">Transport</keyword>
<organism evidence="9 10">
    <name type="scientific">Hanseniaspora opuntiae</name>
    <dbReference type="NCBI Taxonomy" id="211096"/>
    <lineage>
        <taxon>Eukaryota</taxon>
        <taxon>Fungi</taxon>
        <taxon>Dikarya</taxon>
        <taxon>Ascomycota</taxon>
        <taxon>Saccharomycotina</taxon>
        <taxon>Saccharomycetes</taxon>
        <taxon>Saccharomycodales</taxon>
        <taxon>Saccharomycodaceae</taxon>
        <taxon>Hanseniaspora</taxon>
    </lineage>
</organism>
<dbReference type="EMBL" id="LPNL01000004">
    <property type="protein sequence ID" value="OEJ88174.1"/>
    <property type="molecule type" value="Genomic_DNA"/>
</dbReference>
<dbReference type="GO" id="GO:0006606">
    <property type="term" value="P:protein import into nucleus"/>
    <property type="evidence" value="ECO:0007669"/>
    <property type="project" value="InterPro"/>
</dbReference>
<dbReference type="Proteomes" id="UP000095605">
    <property type="component" value="Unassembled WGS sequence"/>
</dbReference>
<dbReference type="GO" id="GO:0005634">
    <property type="term" value="C:nucleus"/>
    <property type="evidence" value="ECO:0007669"/>
    <property type="project" value="UniProtKB-SubCell"/>
</dbReference>
<dbReference type="SUPFAM" id="SSF48371">
    <property type="entry name" value="ARM repeat"/>
    <property type="match status" value="2"/>
</dbReference>
<gene>
    <name evidence="9" type="ORF">AWRI3578_g2326</name>
</gene>
<dbReference type="Pfam" id="PF18808">
    <property type="entry name" value="Importin_rep_4"/>
    <property type="match status" value="1"/>
</dbReference>
<dbReference type="GO" id="GO:0005737">
    <property type="term" value="C:cytoplasm"/>
    <property type="evidence" value="ECO:0007669"/>
    <property type="project" value="UniProtKB-SubCell"/>
</dbReference>
<dbReference type="Pfam" id="PF18816">
    <property type="entry name" value="Importin_rep_5"/>
    <property type="match status" value="1"/>
</dbReference>
<comment type="caution">
    <text evidence="9">The sequence shown here is derived from an EMBL/GenBank/DDBJ whole genome shotgun (WGS) entry which is preliminary data.</text>
</comment>
<sequence length="1133" mass="126888">MTNQLISRLPEDTNKTLHDTLLAFSSADNEIRTNAERYLFSNWIQSDSIETLLVFLAENSINASSNISQLSAVLYRKVALRSPVINRALSGENSSESSGSTLIAKNISSIPKTTLVEIRNILLHGFMDKELPSMLKHKVSDAISVTCLPELPDWPELIQTLFTTAILDTTSSSDIENTSNIIMKESSFRILSSAPHLVTKISIENTISLFKNGFNDESKASDDAVKVSAVTAFVNYFKEMDKSQWANLSVLLPDLLNSLPVFLDSGNDQALAAVIDPLIELVDIAPKLFKKMFDDIIRFCDYVIKDTNISSEARISALELISVFSERAPKMCSESDYYGTTAVFDCLLMISDIADDQESTEEWLEADDETPIYNEDKSEQGRQCLDNLSLKLGGVYLVPYLFKYIEQMLVSNDWREVYGALMGLSAAAEGSSNVLENDLVKLVEMVVPMINHPHPRVQFAACNTLGQFCTDFAPLIIEQCHQLIAPALISKINKNSCDRVCTHAAAAMVNFSEPASKDIMSLYMDDLLQGLSYLLIHPKKYIQEQGLTSIAYAASAAGKKFEKYYDSVMPALFDILASNGFKLETLDSEQKKMVGKCIESISIITASCGREKFEPYHQRYIEMLLTIQGQLEHADEEDAAVMNIKNRLEQCWARLCKLLKKDFVPLLKFVLPSLLATAKSGQTVSIIEEEEAEKYNQQGEWDIIQIHGKHIAIHTSILDDKVSAMELLIVYCLELKESFAPYVEEVMTEIAIESLDFYLHDGVRKTGAKLIPFLLQSLILNQQGIDQIIPLWSLAADKLVDGLSNEPVPDVVMVYHDVLSHCMELLGGDYMSASQLSEYAEGTNKNLSELYERVNQRHSDGDLFIEKEDDDLEIEDINDEEILDEINKSLATIFKFEKEKFLPVYALMFEQVLKFLAHELSFMAIFSLVSISDMILYSGQYSGEFKNLFMERIISYLLHIEPAIRQGASYCIGCCATSAPSVYMDSCMAAMNNLIKIISDPASKSDDNNMATENAAASIAKILSVYKPEQANEVLKFWIKSFPIIEDKEAAAYNYKFLADLIKQKNPVILNDLSNVVHYAILAVAHASINDKVAQYVFGALKEAVLEVPAEEVDKLFSKYDDETRALISKYFN</sequence>
<reference evidence="10" key="1">
    <citation type="journal article" date="2016" name="Genome Announc.">
        <title>Genome sequences of three species of Hanseniaspora isolated from spontaneous wine fermentations.</title>
        <authorList>
            <person name="Sternes P.R."/>
            <person name="Lee D."/>
            <person name="Kutyna D.R."/>
            <person name="Borneman A.R."/>
        </authorList>
    </citation>
    <scope>NUCLEOTIDE SEQUENCE [LARGE SCALE GENOMIC DNA]</scope>
    <source>
        <strain evidence="10">AWRI3578</strain>
    </source>
</reference>
<dbReference type="InterPro" id="IPR040122">
    <property type="entry name" value="Importin_beta"/>
</dbReference>
<evidence type="ECO:0000256" key="3">
    <source>
        <dbReference type="ARBA" id="ARBA00022448"/>
    </source>
</evidence>
<dbReference type="Gene3D" id="6.10.140.1700">
    <property type="match status" value="1"/>
</dbReference>
<proteinExistence type="predicted"/>
<evidence type="ECO:0000259" key="8">
    <source>
        <dbReference type="Pfam" id="PF25780"/>
    </source>
</evidence>
<dbReference type="InterPro" id="IPR011989">
    <property type="entry name" value="ARM-like"/>
</dbReference>
<evidence type="ECO:0000313" key="9">
    <source>
        <dbReference type="EMBL" id="OEJ88174.1"/>
    </source>
</evidence>
<dbReference type="InterPro" id="IPR000357">
    <property type="entry name" value="HEAT"/>
</dbReference>
<name>A0A1E5RMV8_9ASCO</name>
<dbReference type="OrthoDB" id="543373at2759"/>
<dbReference type="InterPro" id="IPR041389">
    <property type="entry name" value="Importin_rep_6"/>
</dbReference>
<keyword evidence="6" id="KW-0653">Protein transport</keyword>
<feature type="domain" description="IPO4/5-like TPR repeats" evidence="8">
    <location>
        <begin position="135"/>
        <end position="299"/>
    </location>
</feature>
<evidence type="ECO:0000313" key="10">
    <source>
        <dbReference type="Proteomes" id="UP000095605"/>
    </source>
</evidence>
<evidence type="ECO:0000256" key="4">
    <source>
        <dbReference type="ARBA" id="ARBA00022490"/>
    </source>
</evidence>
<protein>
    <submittedName>
        <fullName evidence="9">Importin subunit beta-3</fullName>
    </submittedName>
</protein>
<comment type="subcellular location">
    <subcellularLocation>
        <location evidence="2">Cytoplasm</location>
    </subcellularLocation>
    <subcellularLocation>
        <location evidence="1">Nucleus</location>
    </subcellularLocation>
</comment>
<dbReference type="PANTHER" id="PTHR10527">
    <property type="entry name" value="IMPORTIN BETA"/>
    <property type="match status" value="1"/>
</dbReference>
<evidence type="ECO:0000256" key="1">
    <source>
        <dbReference type="ARBA" id="ARBA00004123"/>
    </source>
</evidence>